<dbReference type="AlphaFoldDB" id="A0A150J872"/>
<evidence type="ECO:0000313" key="3">
    <source>
        <dbReference type="EMBL" id="KYC53427.1"/>
    </source>
</evidence>
<evidence type="ECO:0000256" key="2">
    <source>
        <dbReference type="SAM" id="Phobius"/>
    </source>
</evidence>
<organism evidence="3 4">
    <name type="scientific">Candidatus Methanofastidiosum methylothiophilum</name>
    <dbReference type="NCBI Taxonomy" id="1705564"/>
    <lineage>
        <taxon>Archaea</taxon>
        <taxon>Methanobacteriati</taxon>
        <taxon>Methanobacteriota</taxon>
        <taxon>Stenosarchaea group</taxon>
        <taxon>Candidatus Methanofastidiosia</taxon>
        <taxon>Candidatus Methanofastidiosales</taxon>
        <taxon>Candidatus Methanofastidiosaceae</taxon>
        <taxon>Candidatus Methanofastidiosum</taxon>
    </lineage>
</organism>
<protein>
    <submittedName>
        <fullName evidence="3">Uncharacterized protein</fullName>
    </submittedName>
</protein>
<proteinExistence type="predicted"/>
<dbReference type="Proteomes" id="UP000075578">
    <property type="component" value="Unassembled WGS sequence"/>
</dbReference>
<evidence type="ECO:0000256" key="1">
    <source>
        <dbReference type="SAM" id="MobiDB-lite"/>
    </source>
</evidence>
<feature type="region of interest" description="Disordered" evidence="1">
    <location>
        <begin position="1"/>
        <end position="25"/>
    </location>
</feature>
<feature type="transmembrane region" description="Helical" evidence="2">
    <location>
        <begin position="52"/>
        <end position="70"/>
    </location>
</feature>
<reference evidence="3 4" key="1">
    <citation type="journal article" date="2016" name="ISME J.">
        <title>Chasing the elusive Euryarchaeota class WSA2: genomes reveal a uniquely fastidious methyl-reducing methanogen.</title>
        <authorList>
            <person name="Nobu M.K."/>
            <person name="Narihiro T."/>
            <person name="Kuroda K."/>
            <person name="Mei R."/>
            <person name="Liu W.T."/>
        </authorList>
    </citation>
    <scope>NUCLEOTIDE SEQUENCE [LARGE SCALE GENOMIC DNA]</scope>
    <source>
        <strain evidence="3">U1lsi0528_Bin089</strain>
    </source>
</reference>
<keyword evidence="2" id="KW-1133">Transmembrane helix</keyword>
<sequence>MSLLPTNQIEEKRPKSNPKSDNSKDFYLKLPRLLPSKDVEETTPEYNKFQNIKFILLILLFAIIVYILQLNKQGI</sequence>
<comment type="caution">
    <text evidence="3">The sequence shown here is derived from an EMBL/GenBank/DDBJ whole genome shotgun (WGS) entry which is preliminary data.</text>
</comment>
<name>A0A150J872_9EURY</name>
<gene>
    <name evidence="3" type="ORF">AMQ74_00380</name>
</gene>
<keyword evidence="2" id="KW-0472">Membrane</keyword>
<accession>A0A150J872</accession>
<keyword evidence="2" id="KW-0812">Transmembrane</keyword>
<dbReference type="EMBL" id="LNGD01000013">
    <property type="protein sequence ID" value="KYC53427.1"/>
    <property type="molecule type" value="Genomic_DNA"/>
</dbReference>
<evidence type="ECO:0000313" key="4">
    <source>
        <dbReference type="Proteomes" id="UP000075578"/>
    </source>
</evidence>